<protein>
    <submittedName>
        <fullName evidence="1">Uncharacterized protein</fullName>
    </submittedName>
</protein>
<evidence type="ECO:0000313" key="1">
    <source>
        <dbReference type="EnsemblPlants" id="AVESA.00010b.r2.1DG0143800.1.CDS"/>
    </source>
</evidence>
<dbReference type="Proteomes" id="UP001732700">
    <property type="component" value="Chromosome 1D"/>
</dbReference>
<sequence>MDLAFRKAADKGDIISLQELFAVKPSIIYSTTRVENNTALHIAASKGHTLFVHHFLLHVGMNMELMVRQNINGDTPLHLAVRAGHLEVVEHLIQYSVWAREIDDNLQEPTIMANKEGNTPMHDALFYRQLDIALKILEVNPRCVHALNEEMQSPLYVAAREGLLYVLKKIADQVSTASVSTIVTAPTALHQAVLHDNITALEILLNNIVELVELTDSSGKNVLHYATQHNRDHMVSMLLNKNSTLIYRKNIEEHTPLHMAAKYGSVEAARALLKQCPDAIDMVDLDGRNVLHIAIINNKVSMLELLLKYELSEDILNKQDNDGNTPLHHVAKLHQGPSIPWLLNDPRIKSFVINKDGHTAWTYQIPIELMAHALRNAIEKGDMPSLLNFLADRPERIYSVTSIVGYTALHLAASKGNDWFVHHVLLYTNRNVGFIISKDINGDTPLHLAVREGHLEVVQHLICYVAWAREIEPNLKLKEPLVMKNKKGNTLLHEAAIHGRYQVAVSLLGYAKEIARTTSGKSIKEYHEYTDDVVSIDDALLVITNADGDTPLHLAAKVGNSLFVDMLIRRVKEMNLELTTQYAEGAITMANKLGNTPLHNAVLHRKSDTALKLLEANPRCGHMLNAAMQSPFYIAVRDGLTYVVKKIADQGLYVASMSTHGTVLHQSVLGDNIRALEILLNRYEELVELTDLSGNNALHYAAQHNNARMVSIFLNKNSSLAYRQNDEKHTPLHTAAYYGSAEAAKELLKQFPDAIEMVDNMGRNALHIAATRDKVNVLQMLLKYVLPEGIVNQQDRDGNTPLHHAAKLFQRQSALLLLNDRRVNPCLVNQDGDNPFALSCRSQTSEMALFEMNLWEELKKHDSRRCKQQHIRPLWQRIPCREMVETMSRDILVATLMSMATFAVTFTVPGGYNQQSGTAIVGHHGAFKILVIYNTISMCGSTAVVLCYIWFWRDGKVKLSILMWANVLIILSGLTMIMSMLTAVYLTVAPASQSVAYVVVAIGASTPFLAWLILGNSLTRMSMFSFWINLNPRAQGERGETAPVSTCCQDKAPMCAHCQGNS</sequence>
<evidence type="ECO:0000313" key="2">
    <source>
        <dbReference type="Proteomes" id="UP001732700"/>
    </source>
</evidence>
<dbReference type="EnsemblPlants" id="AVESA.00010b.r2.1DG0143800.1">
    <property type="protein sequence ID" value="AVESA.00010b.r2.1DG0143800.1.CDS"/>
    <property type="gene ID" value="AVESA.00010b.r2.1DG0143800"/>
</dbReference>
<organism evidence="1 2">
    <name type="scientific">Avena sativa</name>
    <name type="common">Oat</name>
    <dbReference type="NCBI Taxonomy" id="4498"/>
    <lineage>
        <taxon>Eukaryota</taxon>
        <taxon>Viridiplantae</taxon>
        <taxon>Streptophyta</taxon>
        <taxon>Embryophyta</taxon>
        <taxon>Tracheophyta</taxon>
        <taxon>Spermatophyta</taxon>
        <taxon>Magnoliopsida</taxon>
        <taxon>Liliopsida</taxon>
        <taxon>Poales</taxon>
        <taxon>Poaceae</taxon>
        <taxon>BOP clade</taxon>
        <taxon>Pooideae</taxon>
        <taxon>Poodae</taxon>
        <taxon>Poeae</taxon>
        <taxon>Poeae Chloroplast Group 1 (Aveneae type)</taxon>
        <taxon>Aveninae</taxon>
        <taxon>Avena</taxon>
    </lineage>
</organism>
<name>A0ACD5TX91_AVESA</name>
<reference evidence="1" key="2">
    <citation type="submission" date="2025-09" db="UniProtKB">
        <authorList>
            <consortium name="EnsemblPlants"/>
        </authorList>
    </citation>
    <scope>IDENTIFICATION</scope>
</reference>
<accession>A0ACD5TX91</accession>
<proteinExistence type="predicted"/>
<reference evidence="1" key="1">
    <citation type="submission" date="2021-05" db="EMBL/GenBank/DDBJ databases">
        <authorList>
            <person name="Scholz U."/>
            <person name="Mascher M."/>
            <person name="Fiebig A."/>
        </authorList>
    </citation>
    <scope>NUCLEOTIDE SEQUENCE [LARGE SCALE GENOMIC DNA]</scope>
</reference>
<keyword evidence="2" id="KW-1185">Reference proteome</keyword>